<name>A0A6P4IRJ0_DROKI</name>
<accession>A0A6P4IRJ0</accession>
<reference evidence="3" key="2">
    <citation type="submission" date="2025-08" db="UniProtKB">
        <authorList>
            <consortium name="RefSeq"/>
        </authorList>
    </citation>
    <scope>IDENTIFICATION</scope>
    <source>
        <strain evidence="3">14028-0561.14</strain>
        <tissue evidence="3">Whole fly</tissue>
    </source>
</reference>
<keyword evidence="2" id="KW-1185">Reference proteome</keyword>
<keyword evidence="1" id="KW-0732">Signal</keyword>
<gene>
    <name evidence="3" type="primary">BomT1</name>
</gene>
<sequence length="71" mass="7837">MKYLSLFVTLLALLCLTDFGSAGRIHIPKITIRNGDITVHGDCIGCTARASKNSAHLSIHQSYSYKWRSKG</sequence>
<dbReference type="OrthoDB" id="7840022at2759"/>
<dbReference type="OMA" id="GNCNGCT"/>
<feature type="chain" id="PRO_5028265429" evidence="1">
    <location>
        <begin position="23"/>
        <end position="71"/>
    </location>
</feature>
<evidence type="ECO:0000313" key="3">
    <source>
        <dbReference type="RefSeq" id="XP_017025088.1"/>
    </source>
</evidence>
<proteinExistence type="predicted"/>
<dbReference type="AlphaFoldDB" id="A0A6P4IRJ0"/>
<dbReference type="Proteomes" id="UP001652661">
    <property type="component" value="Chromosome 2R"/>
</dbReference>
<organism evidence="2 3">
    <name type="scientific">Drosophila kikkawai</name>
    <name type="common">Fruit fly</name>
    <dbReference type="NCBI Taxonomy" id="30033"/>
    <lineage>
        <taxon>Eukaryota</taxon>
        <taxon>Metazoa</taxon>
        <taxon>Ecdysozoa</taxon>
        <taxon>Arthropoda</taxon>
        <taxon>Hexapoda</taxon>
        <taxon>Insecta</taxon>
        <taxon>Pterygota</taxon>
        <taxon>Neoptera</taxon>
        <taxon>Endopterygota</taxon>
        <taxon>Diptera</taxon>
        <taxon>Brachycera</taxon>
        <taxon>Muscomorpha</taxon>
        <taxon>Ephydroidea</taxon>
        <taxon>Drosophilidae</taxon>
        <taxon>Drosophila</taxon>
        <taxon>Sophophora</taxon>
    </lineage>
</organism>
<evidence type="ECO:0000313" key="2">
    <source>
        <dbReference type="Proteomes" id="UP001652661"/>
    </source>
</evidence>
<protein>
    <submittedName>
        <fullName evidence="3">Uncharacterized protein BomT1</fullName>
    </submittedName>
</protein>
<feature type="signal peptide" evidence="1">
    <location>
        <begin position="1"/>
        <end position="22"/>
    </location>
</feature>
<reference evidence="2" key="1">
    <citation type="submission" date="2025-05" db="UniProtKB">
        <authorList>
            <consortium name="RefSeq"/>
        </authorList>
    </citation>
    <scope>NUCLEOTIDE SEQUENCE [LARGE SCALE GENOMIC DNA]</scope>
    <source>
        <strain evidence="2">14028-0561.14</strain>
    </source>
</reference>
<dbReference type="RefSeq" id="XP_017025088.1">
    <property type="nucleotide sequence ID" value="XM_017169599.3"/>
</dbReference>
<evidence type="ECO:0000256" key="1">
    <source>
        <dbReference type="SAM" id="SignalP"/>
    </source>
</evidence>